<feature type="chain" id="PRO_5001683281" description="EF-hand domain-containing protein" evidence="2">
    <location>
        <begin position="26"/>
        <end position="261"/>
    </location>
</feature>
<dbReference type="EMBL" id="AMGV01000005">
    <property type="protein sequence ID" value="KEF56579.1"/>
    <property type="molecule type" value="Genomic_DNA"/>
</dbReference>
<keyword evidence="4" id="KW-1185">Reference proteome</keyword>
<organism evidence="3 4">
    <name type="scientific">Exophiala aquamarina CBS 119918</name>
    <dbReference type="NCBI Taxonomy" id="1182545"/>
    <lineage>
        <taxon>Eukaryota</taxon>
        <taxon>Fungi</taxon>
        <taxon>Dikarya</taxon>
        <taxon>Ascomycota</taxon>
        <taxon>Pezizomycotina</taxon>
        <taxon>Eurotiomycetes</taxon>
        <taxon>Chaetothyriomycetidae</taxon>
        <taxon>Chaetothyriales</taxon>
        <taxon>Herpotrichiellaceae</taxon>
        <taxon>Exophiala</taxon>
    </lineage>
</organism>
<dbReference type="HOGENOM" id="CLU_093217_0_0_1"/>
<proteinExistence type="predicted"/>
<gene>
    <name evidence="3" type="ORF">A1O9_06768</name>
</gene>
<protein>
    <recommendedName>
        <fullName evidence="5">EF-hand domain-containing protein</fullName>
    </recommendedName>
</protein>
<accession>A0A072P8X8</accession>
<comment type="caution">
    <text evidence="3">The sequence shown here is derived from an EMBL/GenBank/DDBJ whole genome shotgun (WGS) entry which is preliminary data.</text>
</comment>
<dbReference type="RefSeq" id="XP_013259169.1">
    <property type="nucleotide sequence ID" value="XM_013403715.1"/>
</dbReference>
<feature type="signal peptide" evidence="2">
    <location>
        <begin position="1"/>
        <end position="25"/>
    </location>
</feature>
<dbReference type="GeneID" id="25281683"/>
<evidence type="ECO:0000256" key="1">
    <source>
        <dbReference type="SAM" id="MobiDB-lite"/>
    </source>
</evidence>
<dbReference type="VEuPathDB" id="FungiDB:A1O9_06768"/>
<reference evidence="3 4" key="1">
    <citation type="submission" date="2013-03" db="EMBL/GenBank/DDBJ databases">
        <title>The Genome Sequence of Exophiala aquamarina CBS 119918.</title>
        <authorList>
            <consortium name="The Broad Institute Genomics Platform"/>
            <person name="Cuomo C."/>
            <person name="de Hoog S."/>
            <person name="Gorbushina A."/>
            <person name="Walker B."/>
            <person name="Young S.K."/>
            <person name="Zeng Q."/>
            <person name="Gargeya S."/>
            <person name="Fitzgerald M."/>
            <person name="Haas B."/>
            <person name="Abouelleil A."/>
            <person name="Allen A.W."/>
            <person name="Alvarado L."/>
            <person name="Arachchi H.M."/>
            <person name="Berlin A.M."/>
            <person name="Chapman S.B."/>
            <person name="Gainer-Dewar J."/>
            <person name="Goldberg J."/>
            <person name="Griggs A."/>
            <person name="Gujja S."/>
            <person name="Hansen M."/>
            <person name="Howarth C."/>
            <person name="Imamovic A."/>
            <person name="Ireland A."/>
            <person name="Larimer J."/>
            <person name="McCowan C."/>
            <person name="Murphy C."/>
            <person name="Pearson M."/>
            <person name="Poon T.W."/>
            <person name="Priest M."/>
            <person name="Roberts A."/>
            <person name="Saif S."/>
            <person name="Shea T."/>
            <person name="Sisk P."/>
            <person name="Sykes S."/>
            <person name="Wortman J."/>
            <person name="Nusbaum C."/>
            <person name="Birren B."/>
        </authorList>
    </citation>
    <scope>NUCLEOTIDE SEQUENCE [LARGE SCALE GENOMIC DNA]</scope>
    <source>
        <strain evidence="3 4">CBS 119918</strain>
    </source>
</reference>
<dbReference type="AlphaFoldDB" id="A0A072P8X8"/>
<feature type="region of interest" description="Disordered" evidence="1">
    <location>
        <begin position="109"/>
        <end position="168"/>
    </location>
</feature>
<name>A0A072P8X8_9EURO</name>
<feature type="compositionally biased region" description="Polar residues" evidence="1">
    <location>
        <begin position="149"/>
        <end position="168"/>
    </location>
</feature>
<evidence type="ECO:0000313" key="3">
    <source>
        <dbReference type="EMBL" id="KEF56579.1"/>
    </source>
</evidence>
<evidence type="ECO:0000313" key="4">
    <source>
        <dbReference type="Proteomes" id="UP000027920"/>
    </source>
</evidence>
<evidence type="ECO:0008006" key="5">
    <source>
        <dbReference type="Google" id="ProtNLM"/>
    </source>
</evidence>
<sequence>MRSLATLATLGFGLILPLLVPSASAKCCQPDAGGDCGDNSGGTPCCGYKKCNGFCCACQGVNIIREEIDTIWSGTHYLWTSVITAPWSPESGWTTWTCRASHVTSWDLPPHTTTQSDAKRGLPFNSRPTVTTHPSELHHKSRSAHSHGPSETMSSPTLSNQHPRTFTTHPAHLNNARQLAELAELADAKSFFKLVSNSVAAGGEDVITLAGYLDYFNITGSTCETAYGRSVVEKFHWQDRNGDGMLTFAESQLRCDAEGCV</sequence>
<dbReference type="Proteomes" id="UP000027920">
    <property type="component" value="Unassembled WGS sequence"/>
</dbReference>
<evidence type="ECO:0000256" key="2">
    <source>
        <dbReference type="SAM" id="SignalP"/>
    </source>
</evidence>
<keyword evidence="2" id="KW-0732">Signal</keyword>
<dbReference type="OrthoDB" id="4130448at2759"/>